<keyword evidence="3" id="KW-1185">Reference proteome</keyword>
<dbReference type="InterPro" id="IPR036390">
    <property type="entry name" value="WH_DNA-bd_sf"/>
</dbReference>
<dbReference type="SMART" id="SM00347">
    <property type="entry name" value="HTH_MARR"/>
    <property type="match status" value="1"/>
</dbReference>
<dbReference type="Proteomes" id="UP001601442">
    <property type="component" value="Unassembled WGS sequence"/>
</dbReference>
<proteinExistence type="predicted"/>
<dbReference type="EMBL" id="JBIAMT010000011">
    <property type="protein sequence ID" value="MFF0501808.1"/>
    <property type="molecule type" value="Genomic_DNA"/>
</dbReference>
<dbReference type="PROSITE" id="PS50995">
    <property type="entry name" value="HTH_MARR_2"/>
    <property type="match status" value="1"/>
</dbReference>
<name>A0ABW6PF76_9NOCA</name>
<feature type="domain" description="HTH marR-type" evidence="1">
    <location>
        <begin position="12"/>
        <end position="143"/>
    </location>
</feature>
<organism evidence="2 3">
    <name type="scientific">Nocardia aobensis</name>
    <dbReference type="NCBI Taxonomy" id="257277"/>
    <lineage>
        <taxon>Bacteria</taxon>
        <taxon>Bacillati</taxon>
        <taxon>Actinomycetota</taxon>
        <taxon>Actinomycetes</taxon>
        <taxon>Mycobacteriales</taxon>
        <taxon>Nocardiaceae</taxon>
        <taxon>Nocardia</taxon>
    </lineage>
</organism>
<dbReference type="Gene3D" id="1.10.10.10">
    <property type="entry name" value="Winged helix-like DNA-binding domain superfamily/Winged helix DNA-binding domain"/>
    <property type="match status" value="1"/>
</dbReference>
<evidence type="ECO:0000259" key="1">
    <source>
        <dbReference type="PROSITE" id="PS50995"/>
    </source>
</evidence>
<evidence type="ECO:0000313" key="2">
    <source>
        <dbReference type="EMBL" id="MFF0501808.1"/>
    </source>
</evidence>
<sequence length="159" mass="17345">MSTTRSPDIREIRAALIELAFTTSQLDARADDALRPTGQNLLRYQILSSYVDSPATVSNVARALFVSRQYVQRTTNSLQEGGFVESHPNPDHLRSPLFEATESGRKLAAAAESTLLPWLGHLQNAISRRELANLREALSTLHAAATSYGPLEESAAPSD</sequence>
<dbReference type="Pfam" id="PF12802">
    <property type="entry name" value="MarR_2"/>
    <property type="match status" value="1"/>
</dbReference>
<comment type="caution">
    <text evidence="2">The sequence shown here is derived from an EMBL/GenBank/DDBJ whole genome shotgun (WGS) entry which is preliminary data.</text>
</comment>
<reference evidence="2 3" key="1">
    <citation type="submission" date="2024-10" db="EMBL/GenBank/DDBJ databases">
        <title>The Natural Products Discovery Center: Release of the First 8490 Sequenced Strains for Exploring Actinobacteria Biosynthetic Diversity.</title>
        <authorList>
            <person name="Kalkreuter E."/>
            <person name="Kautsar S.A."/>
            <person name="Yang D."/>
            <person name="Bader C.D."/>
            <person name="Teijaro C.N."/>
            <person name="Fluegel L."/>
            <person name="Davis C.M."/>
            <person name="Simpson J.R."/>
            <person name="Lauterbach L."/>
            <person name="Steele A.D."/>
            <person name="Gui C."/>
            <person name="Meng S."/>
            <person name="Li G."/>
            <person name="Viehrig K."/>
            <person name="Ye F."/>
            <person name="Su P."/>
            <person name="Kiefer A.F."/>
            <person name="Nichols A."/>
            <person name="Cepeda A.J."/>
            <person name="Yan W."/>
            <person name="Fan B."/>
            <person name="Jiang Y."/>
            <person name="Adhikari A."/>
            <person name="Zheng C.-J."/>
            <person name="Schuster L."/>
            <person name="Cowan T.M."/>
            <person name="Smanski M.J."/>
            <person name="Chevrette M.G."/>
            <person name="De Carvalho L.P.S."/>
            <person name="Shen B."/>
        </authorList>
    </citation>
    <scope>NUCLEOTIDE SEQUENCE [LARGE SCALE GENOMIC DNA]</scope>
    <source>
        <strain evidence="2 3">NPDC004119</strain>
    </source>
</reference>
<dbReference type="SUPFAM" id="SSF46785">
    <property type="entry name" value="Winged helix' DNA-binding domain"/>
    <property type="match status" value="1"/>
</dbReference>
<dbReference type="InterPro" id="IPR036388">
    <property type="entry name" value="WH-like_DNA-bd_sf"/>
</dbReference>
<protein>
    <submittedName>
        <fullName evidence="2">MarR family winged helix-turn-helix transcriptional regulator</fullName>
    </submittedName>
</protein>
<dbReference type="RefSeq" id="WP_387401813.1">
    <property type="nucleotide sequence ID" value="NZ_JBIAMT010000011.1"/>
</dbReference>
<accession>A0ABW6PF76</accession>
<gene>
    <name evidence="2" type="ORF">ACFYU5_35845</name>
</gene>
<dbReference type="InterPro" id="IPR000835">
    <property type="entry name" value="HTH_MarR-typ"/>
</dbReference>
<evidence type="ECO:0000313" key="3">
    <source>
        <dbReference type="Proteomes" id="UP001601442"/>
    </source>
</evidence>